<dbReference type="Gene3D" id="1.10.10.10">
    <property type="entry name" value="Winged helix-like DNA-binding domain superfamily/Winged helix DNA-binding domain"/>
    <property type="match status" value="1"/>
</dbReference>
<feature type="domain" description="HTH lysR-type" evidence="5">
    <location>
        <begin position="1"/>
        <end position="57"/>
    </location>
</feature>
<evidence type="ECO:0000256" key="2">
    <source>
        <dbReference type="ARBA" id="ARBA00023015"/>
    </source>
</evidence>
<evidence type="ECO:0000256" key="3">
    <source>
        <dbReference type="ARBA" id="ARBA00023125"/>
    </source>
</evidence>
<dbReference type="EMBL" id="MPIN01000014">
    <property type="protein sequence ID" value="OJH35377.1"/>
    <property type="molecule type" value="Genomic_DNA"/>
</dbReference>
<dbReference type="Pfam" id="PF03466">
    <property type="entry name" value="LysR_substrate"/>
    <property type="match status" value="1"/>
</dbReference>
<dbReference type="FunFam" id="1.10.10.10:FF:000001">
    <property type="entry name" value="LysR family transcriptional regulator"/>
    <property type="match status" value="1"/>
</dbReference>
<dbReference type="GO" id="GO:0003700">
    <property type="term" value="F:DNA-binding transcription factor activity"/>
    <property type="evidence" value="ECO:0007669"/>
    <property type="project" value="InterPro"/>
</dbReference>
<reference evidence="7" key="1">
    <citation type="submission" date="2016-11" db="EMBL/GenBank/DDBJ databases">
        <authorList>
            <person name="Shukria A."/>
            <person name="Stevens D.C."/>
        </authorList>
    </citation>
    <scope>NUCLEOTIDE SEQUENCE [LARGE SCALE GENOMIC DNA]</scope>
    <source>
        <strain evidence="7">Cbfe23</strain>
    </source>
</reference>
<organism evidence="6 7">
    <name type="scientific">Cystobacter ferrugineus</name>
    <dbReference type="NCBI Taxonomy" id="83449"/>
    <lineage>
        <taxon>Bacteria</taxon>
        <taxon>Pseudomonadati</taxon>
        <taxon>Myxococcota</taxon>
        <taxon>Myxococcia</taxon>
        <taxon>Myxococcales</taxon>
        <taxon>Cystobacterineae</taxon>
        <taxon>Archangiaceae</taxon>
        <taxon>Cystobacter</taxon>
    </lineage>
</organism>
<dbReference type="CDD" id="cd08474">
    <property type="entry name" value="PBP2_CrgA_like_5"/>
    <property type="match status" value="1"/>
</dbReference>
<keyword evidence="7" id="KW-1185">Reference proteome</keyword>
<evidence type="ECO:0000256" key="1">
    <source>
        <dbReference type="ARBA" id="ARBA00009437"/>
    </source>
</evidence>
<dbReference type="GO" id="GO:0043565">
    <property type="term" value="F:sequence-specific DNA binding"/>
    <property type="evidence" value="ECO:0007669"/>
    <property type="project" value="TreeGrafter"/>
</dbReference>
<dbReference type="PRINTS" id="PR00039">
    <property type="entry name" value="HTHLYSR"/>
</dbReference>
<dbReference type="PROSITE" id="PS50931">
    <property type="entry name" value="HTH_LYSR"/>
    <property type="match status" value="1"/>
</dbReference>
<dbReference type="Gene3D" id="3.40.190.290">
    <property type="match status" value="1"/>
</dbReference>
<keyword evidence="4" id="KW-0804">Transcription</keyword>
<evidence type="ECO:0000313" key="7">
    <source>
        <dbReference type="Proteomes" id="UP000182229"/>
    </source>
</evidence>
<dbReference type="InterPro" id="IPR036390">
    <property type="entry name" value="WH_DNA-bd_sf"/>
</dbReference>
<keyword evidence="2" id="KW-0805">Transcription regulation</keyword>
<protein>
    <submittedName>
        <fullName evidence="6">LysR family transcriptional regulator</fullName>
    </submittedName>
</protein>
<accession>A0A1L9AZC9</accession>
<dbReference type="InterPro" id="IPR005119">
    <property type="entry name" value="LysR_subst-bd"/>
</dbReference>
<dbReference type="PANTHER" id="PTHR30537:SF1">
    <property type="entry name" value="HTH-TYPE TRANSCRIPTIONAL REGULATOR PGRR"/>
    <property type="match status" value="1"/>
</dbReference>
<gene>
    <name evidence="6" type="ORF">BON30_38185</name>
</gene>
<dbReference type="OrthoDB" id="5416547at2"/>
<dbReference type="Pfam" id="PF00126">
    <property type="entry name" value="HTH_1"/>
    <property type="match status" value="1"/>
</dbReference>
<evidence type="ECO:0000313" key="6">
    <source>
        <dbReference type="EMBL" id="OJH35377.1"/>
    </source>
</evidence>
<dbReference type="InterPro" id="IPR058163">
    <property type="entry name" value="LysR-type_TF_proteobact-type"/>
</dbReference>
<sequence>MLHHLPAFFAVAEHKNFTRAAASLGISTSAVSQSIRALEAHVGAPLLARTTRSVSMTEAGRRLLETAAPAVKQAREALDNAARQPGELSGVLRLNVPLLAVKTVMGPVLPVFHARHPGVRTEVWVENRFVDIVAERFDAGIRLMEGVQRDMVTTRLMEPLRFVVVGSPAYLGRKGRPTHPRQLAGHQIIGWHSPTNGTLVPWDLERRGRVWKVPASAPVSTNDTTAMLELAVRGLGLAYIAETLAAKLIREKKLEEVLSDWAPEVPGVFLYFPSRAQASAPLRAFIECAREVLATPTRGT</sequence>
<dbReference type="GO" id="GO:0006351">
    <property type="term" value="P:DNA-templated transcription"/>
    <property type="evidence" value="ECO:0007669"/>
    <property type="project" value="TreeGrafter"/>
</dbReference>
<keyword evidence="3" id="KW-0238">DNA-binding</keyword>
<evidence type="ECO:0000259" key="5">
    <source>
        <dbReference type="PROSITE" id="PS50931"/>
    </source>
</evidence>
<name>A0A1L9AZC9_9BACT</name>
<dbReference type="InterPro" id="IPR000847">
    <property type="entry name" value="LysR_HTH_N"/>
</dbReference>
<comment type="caution">
    <text evidence="6">The sequence shown here is derived from an EMBL/GenBank/DDBJ whole genome shotgun (WGS) entry which is preliminary data.</text>
</comment>
<reference evidence="6 7" key="2">
    <citation type="submission" date="2016-12" db="EMBL/GenBank/DDBJ databases">
        <title>Draft Genome Sequence of Cystobacter ferrugineus Strain Cbfe23.</title>
        <authorList>
            <person name="Akbar S."/>
            <person name="Dowd S.E."/>
            <person name="Stevens D.C."/>
        </authorList>
    </citation>
    <scope>NUCLEOTIDE SEQUENCE [LARGE SCALE GENOMIC DNA]</scope>
    <source>
        <strain evidence="6 7">Cbfe23</strain>
    </source>
</reference>
<evidence type="ECO:0000256" key="4">
    <source>
        <dbReference type="ARBA" id="ARBA00023163"/>
    </source>
</evidence>
<dbReference type="Proteomes" id="UP000182229">
    <property type="component" value="Unassembled WGS sequence"/>
</dbReference>
<dbReference type="RefSeq" id="WP_071903476.1">
    <property type="nucleotide sequence ID" value="NZ_MPIN01000014.1"/>
</dbReference>
<proteinExistence type="inferred from homology"/>
<dbReference type="AlphaFoldDB" id="A0A1L9AZC9"/>
<dbReference type="SUPFAM" id="SSF46785">
    <property type="entry name" value="Winged helix' DNA-binding domain"/>
    <property type="match status" value="1"/>
</dbReference>
<dbReference type="STRING" id="83449.BON30_38185"/>
<dbReference type="PANTHER" id="PTHR30537">
    <property type="entry name" value="HTH-TYPE TRANSCRIPTIONAL REGULATOR"/>
    <property type="match status" value="1"/>
</dbReference>
<dbReference type="InterPro" id="IPR036388">
    <property type="entry name" value="WH-like_DNA-bd_sf"/>
</dbReference>
<comment type="similarity">
    <text evidence="1">Belongs to the LysR transcriptional regulatory family.</text>
</comment>
<dbReference type="SUPFAM" id="SSF53850">
    <property type="entry name" value="Periplasmic binding protein-like II"/>
    <property type="match status" value="1"/>
</dbReference>